<keyword evidence="1" id="KW-0812">Transmembrane</keyword>
<accession>A0A1B6KZI4</accession>
<dbReference type="AlphaFoldDB" id="A0A1B6KZI4"/>
<feature type="non-terminal residue" evidence="2">
    <location>
        <position position="1"/>
    </location>
</feature>
<evidence type="ECO:0000256" key="1">
    <source>
        <dbReference type="SAM" id="Phobius"/>
    </source>
</evidence>
<name>A0A1B6KZI4_9HEMI</name>
<protein>
    <submittedName>
        <fullName evidence="2">Uncharacterized protein</fullName>
    </submittedName>
</protein>
<organism evidence="2">
    <name type="scientific">Graphocephala atropunctata</name>
    <dbReference type="NCBI Taxonomy" id="36148"/>
    <lineage>
        <taxon>Eukaryota</taxon>
        <taxon>Metazoa</taxon>
        <taxon>Ecdysozoa</taxon>
        <taxon>Arthropoda</taxon>
        <taxon>Hexapoda</taxon>
        <taxon>Insecta</taxon>
        <taxon>Pterygota</taxon>
        <taxon>Neoptera</taxon>
        <taxon>Paraneoptera</taxon>
        <taxon>Hemiptera</taxon>
        <taxon>Auchenorrhyncha</taxon>
        <taxon>Membracoidea</taxon>
        <taxon>Cicadellidae</taxon>
        <taxon>Cicadellinae</taxon>
        <taxon>Cicadellini</taxon>
        <taxon>Graphocephala</taxon>
    </lineage>
</organism>
<reference evidence="2" key="1">
    <citation type="submission" date="2015-11" db="EMBL/GenBank/DDBJ databases">
        <title>De novo transcriptome assembly of four potential Pierce s Disease insect vectors from Arizona vineyards.</title>
        <authorList>
            <person name="Tassone E.E."/>
        </authorList>
    </citation>
    <scope>NUCLEOTIDE SEQUENCE</scope>
</reference>
<gene>
    <name evidence="2" type="ORF">g.52311</name>
</gene>
<dbReference type="EMBL" id="GEBQ01023119">
    <property type="protein sequence ID" value="JAT16858.1"/>
    <property type="molecule type" value="Transcribed_RNA"/>
</dbReference>
<sequence length="147" mass="16239">VNGVVGLVTYAISGRVVDEEMLEEALKKSNWMSYALCLPLIVSELYRLSGAEVSEIYALLPLCIVLAYNDIALDCYNMACIYGVLVSSHAPLGLMVAMCYALLFITGKCIPHVVVDYVPCPLCQYCVALLNLLTVWMLLDEHQKKNS</sequence>
<feature type="transmembrane region" description="Helical" evidence="1">
    <location>
        <begin position="117"/>
        <end position="139"/>
    </location>
</feature>
<keyword evidence="1" id="KW-0472">Membrane</keyword>
<keyword evidence="1" id="KW-1133">Transmembrane helix</keyword>
<feature type="transmembrane region" description="Helical" evidence="1">
    <location>
        <begin position="79"/>
        <end position="105"/>
    </location>
</feature>
<proteinExistence type="predicted"/>
<evidence type="ECO:0000313" key="2">
    <source>
        <dbReference type="EMBL" id="JAT16858.1"/>
    </source>
</evidence>
<feature type="transmembrane region" description="Helical" evidence="1">
    <location>
        <begin position="56"/>
        <end position="73"/>
    </location>
</feature>